<feature type="region of interest" description="Disordered" evidence="1">
    <location>
        <begin position="38"/>
        <end position="64"/>
    </location>
</feature>
<proteinExistence type="predicted"/>
<dbReference type="OrthoDB" id="10364041at2759"/>
<comment type="caution">
    <text evidence="2">The sequence shown here is derived from an EMBL/GenBank/DDBJ whole genome shotgun (WGS) entry which is preliminary data.</text>
</comment>
<dbReference type="Proteomes" id="UP001140453">
    <property type="component" value="Unassembled WGS sequence"/>
</dbReference>
<feature type="region of interest" description="Disordered" evidence="1">
    <location>
        <begin position="1"/>
        <end position="20"/>
    </location>
</feature>
<reference evidence="2" key="1">
    <citation type="submission" date="2022-10" db="EMBL/GenBank/DDBJ databases">
        <title>Tapping the CABI collections for fungal endophytes: first genome assemblies for Collariella, Neodidymelliopsis, Ascochyta clinopodiicola, Didymella pomorum, Didymosphaeria variabile, Neocosmospora piperis and Neocucurbitaria cava.</title>
        <authorList>
            <person name="Hill R."/>
        </authorList>
    </citation>
    <scope>NUCLEOTIDE SEQUENCE</scope>
    <source>
        <strain evidence="2">IMI 355082</strain>
    </source>
</reference>
<accession>A0A9W8YQ11</accession>
<evidence type="ECO:0000256" key="1">
    <source>
        <dbReference type="SAM" id="MobiDB-lite"/>
    </source>
</evidence>
<evidence type="ECO:0000313" key="2">
    <source>
        <dbReference type="EMBL" id="KAJ4389948.1"/>
    </source>
</evidence>
<dbReference type="EMBL" id="JAPEVB010000004">
    <property type="protein sequence ID" value="KAJ4389948.1"/>
    <property type="molecule type" value="Genomic_DNA"/>
</dbReference>
<dbReference type="AlphaFoldDB" id="A0A9W8YQ11"/>
<sequence length="335" mass="37854">MASDQPTQPPDSQGAPFYRPYPTYANHIHNLIRGPVIPQKDLSSKTPVMSSEDSARSDASADASLPLHLRPLPTMAEADERRRRLIESMVKMYPAEKMRIPEVRPRSGSQAEGPQGLSRELEDIIAAKQEQTKRYKEFHLEWTDLQSKLQKKSEELRAEYADLVEEVHSTHHKFIRSRMKKDDYNSARKNLAHQMDDVFETLGKIALTMGIMYAESRAVAQGANPTGDFGYGKLDNSACNAVPFLNYHFPEFVKKSNSTPPDPIGPRPHDVAFKNDLPSQDFPKMMDTVWSKYPTKLQDIHDAVFNKSFAGIKELTQKEKDNARALLGIGGEWSV</sequence>
<keyword evidence="3" id="KW-1185">Reference proteome</keyword>
<name>A0A9W8YQ11_9PEZI</name>
<organism evidence="2 3">
    <name type="scientific">Gnomoniopsis smithogilvyi</name>
    <dbReference type="NCBI Taxonomy" id="1191159"/>
    <lineage>
        <taxon>Eukaryota</taxon>
        <taxon>Fungi</taxon>
        <taxon>Dikarya</taxon>
        <taxon>Ascomycota</taxon>
        <taxon>Pezizomycotina</taxon>
        <taxon>Sordariomycetes</taxon>
        <taxon>Sordariomycetidae</taxon>
        <taxon>Diaporthales</taxon>
        <taxon>Gnomoniaceae</taxon>
        <taxon>Gnomoniopsis</taxon>
    </lineage>
</organism>
<protein>
    <submittedName>
        <fullName evidence="2">Uncharacterized protein</fullName>
    </submittedName>
</protein>
<evidence type="ECO:0000313" key="3">
    <source>
        <dbReference type="Proteomes" id="UP001140453"/>
    </source>
</evidence>
<gene>
    <name evidence="2" type="ORF">N0V93_007421</name>
</gene>